<dbReference type="CDD" id="cd00717">
    <property type="entry name" value="URO-D"/>
    <property type="match status" value="1"/>
</dbReference>
<dbReference type="PANTHER" id="PTHR21091">
    <property type="entry name" value="METHYLTETRAHYDROFOLATE:HOMOCYSTEINE METHYLTRANSFERASE RELATED"/>
    <property type="match status" value="1"/>
</dbReference>
<keyword evidence="4" id="KW-0210">Decarboxylase</keyword>
<feature type="domain" description="Uroporphyrinogen decarboxylase (URO-D)" evidence="8">
    <location>
        <begin position="143"/>
        <end position="159"/>
    </location>
</feature>
<accession>A0A380TKT1</accession>
<evidence type="ECO:0000256" key="2">
    <source>
        <dbReference type="ARBA" id="ARBA00009935"/>
    </source>
</evidence>
<evidence type="ECO:0000256" key="3">
    <source>
        <dbReference type="ARBA" id="ARBA00012288"/>
    </source>
</evidence>
<name>A0A380TKT1_9ZZZZ</name>
<dbReference type="EC" id="4.1.1.37" evidence="3"/>
<dbReference type="AlphaFoldDB" id="A0A380TKT1"/>
<dbReference type="GO" id="GO:0005829">
    <property type="term" value="C:cytosol"/>
    <property type="evidence" value="ECO:0007669"/>
    <property type="project" value="TreeGrafter"/>
</dbReference>
<evidence type="ECO:0000259" key="8">
    <source>
        <dbReference type="PROSITE" id="PS00907"/>
    </source>
</evidence>
<organism evidence="9">
    <name type="scientific">metagenome</name>
    <dbReference type="NCBI Taxonomy" id="256318"/>
    <lineage>
        <taxon>unclassified sequences</taxon>
        <taxon>metagenomes</taxon>
    </lineage>
</organism>
<dbReference type="PANTHER" id="PTHR21091:SF169">
    <property type="entry name" value="UROPORPHYRINOGEN DECARBOXYLASE"/>
    <property type="match status" value="1"/>
</dbReference>
<reference evidence="9" key="1">
    <citation type="submission" date="2018-07" db="EMBL/GenBank/DDBJ databases">
        <authorList>
            <person name="Quirk P.G."/>
            <person name="Krulwich T.A."/>
        </authorList>
    </citation>
    <scope>NUCLEOTIDE SEQUENCE</scope>
</reference>
<dbReference type="HAMAP" id="MF_00218">
    <property type="entry name" value="URO_D"/>
    <property type="match status" value="1"/>
</dbReference>
<evidence type="ECO:0000313" key="9">
    <source>
        <dbReference type="EMBL" id="SUS08936.1"/>
    </source>
</evidence>
<feature type="domain" description="Uroporphyrinogen decarboxylase (URO-D)" evidence="7">
    <location>
        <begin position="24"/>
        <end position="33"/>
    </location>
</feature>
<dbReference type="Pfam" id="PF01208">
    <property type="entry name" value="URO-D"/>
    <property type="match status" value="1"/>
</dbReference>
<keyword evidence="6" id="KW-0627">Porphyrin biosynthesis</keyword>
<dbReference type="EMBL" id="UIDG01000653">
    <property type="protein sequence ID" value="SUS08936.1"/>
    <property type="molecule type" value="Genomic_DNA"/>
</dbReference>
<gene>
    <name evidence="9" type="primary">hemE</name>
    <name evidence="9" type="ORF">DF3PB_970002</name>
</gene>
<protein>
    <recommendedName>
        <fullName evidence="3">uroporphyrinogen decarboxylase</fullName>
        <ecNumber evidence="3">4.1.1.37</ecNumber>
    </recommendedName>
</protein>
<dbReference type="NCBIfam" id="TIGR01464">
    <property type="entry name" value="hemE"/>
    <property type="match status" value="1"/>
</dbReference>
<dbReference type="PROSITE" id="PS00907">
    <property type="entry name" value="UROD_2"/>
    <property type="match status" value="1"/>
</dbReference>
<proteinExistence type="inferred from homology"/>
<keyword evidence="5 9" id="KW-0456">Lyase</keyword>
<dbReference type="SUPFAM" id="SSF51726">
    <property type="entry name" value="UROD/MetE-like"/>
    <property type="match status" value="1"/>
</dbReference>
<dbReference type="UniPathway" id="UPA00251">
    <property type="reaction ID" value="UER00321"/>
</dbReference>
<sequence length="352" mass="37708">METQSASIKPLVAELKGVRQPHPPVWFMRQAGRYLPEYQRLRRGEPDFLRFCATPALTIEAALQPLRRFPLDAAIVFSDILVIPHALGRSVRFVEGEGPVLERLERADEIEALTVGAVADHLQPVFASVRGLKAALASEVSLIGFAGSPWTLAVYMIEGRGGTQGERARAFSYAQPALFGRLIECLSEAIVVSLLGQVQAGADVLQLFDSWAGNLAAEPFRRWVIEPTAAIVRALKAAVPEVPLIGFPRGAGVGYQAYAMETGLDAVSLDASVPVAWAATDLQPRVGVQGNLDNVLLASGGAAMAAQVDRICAALADGRFIFNLGHGVLPETPPEHVAAVAAQVRGWQRSRP</sequence>
<dbReference type="GO" id="GO:0004853">
    <property type="term" value="F:uroporphyrinogen decarboxylase activity"/>
    <property type="evidence" value="ECO:0007669"/>
    <property type="project" value="UniProtKB-EC"/>
</dbReference>
<evidence type="ECO:0000256" key="6">
    <source>
        <dbReference type="ARBA" id="ARBA00023244"/>
    </source>
</evidence>
<evidence type="ECO:0000256" key="1">
    <source>
        <dbReference type="ARBA" id="ARBA00004804"/>
    </source>
</evidence>
<evidence type="ECO:0000259" key="7">
    <source>
        <dbReference type="PROSITE" id="PS00906"/>
    </source>
</evidence>
<comment type="pathway">
    <text evidence="1">Porphyrin-containing compound metabolism; protoporphyrin-IX biosynthesis; coproporphyrinogen-III from 5-aminolevulinate: step 4/4.</text>
</comment>
<dbReference type="GO" id="GO:0019353">
    <property type="term" value="P:protoporphyrinogen IX biosynthetic process from glutamate"/>
    <property type="evidence" value="ECO:0007669"/>
    <property type="project" value="TreeGrafter"/>
</dbReference>
<dbReference type="InterPro" id="IPR000257">
    <property type="entry name" value="Uroporphyrinogen_deCOase"/>
</dbReference>
<evidence type="ECO:0000256" key="4">
    <source>
        <dbReference type="ARBA" id="ARBA00022793"/>
    </source>
</evidence>
<dbReference type="InterPro" id="IPR006361">
    <property type="entry name" value="Uroporphyrinogen_deCO2ase_HemE"/>
</dbReference>
<dbReference type="Gene3D" id="3.20.20.210">
    <property type="match status" value="1"/>
</dbReference>
<dbReference type="InterPro" id="IPR038071">
    <property type="entry name" value="UROD/MetE-like_sf"/>
</dbReference>
<comment type="similarity">
    <text evidence="2">Belongs to the uroporphyrinogen decarboxylase family.</text>
</comment>
<dbReference type="PROSITE" id="PS00906">
    <property type="entry name" value="UROD_1"/>
    <property type="match status" value="1"/>
</dbReference>
<evidence type="ECO:0000256" key="5">
    <source>
        <dbReference type="ARBA" id="ARBA00023239"/>
    </source>
</evidence>